<keyword evidence="13 14" id="KW-0472">Membrane</keyword>
<evidence type="ECO:0000256" key="9">
    <source>
        <dbReference type="ARBA" id="ARBA00022777"/>
    </source>
</evidence>
<comment type="caution">
    <text evidence="16">The sequence shown here is derived from an EMBL/GenBank/DDBJ whole genome shotgun (WGS) entry which is preliminary data.</text>
</comment>
<dbReference type="InterPro" id="IPR004358">
    <property type="entry name" value="Sig_transdc_His_kin-like_C"/>
</dbReference>
<evidence type="ECO:0000256" key="8">
    <source>
        <dbReference type="ARBA" id="ARBA00022741"/>
    </source>
</evidence>
<dbReference type="Pfam" id="PF14689">
    <property type="entry name" value="SPOB_a"/>
    <property type="match status" value="1"/>
</dbReference>
<dbReference type="Gene3D" id="3.30.565.10">
    <property type="entry name" value="Histidine kinase-like ATPase, C-terminal domain"/>
    <property type="match status" value="1"/>
</dbReference>
<dbReference type="Gene3D" id="3.30.450.20">
    <property type="entry name" value="PAS domain"/>
    <property type="match status" value="2"/>
</dbReference>
<keyword evidence="6" id="KW-0808">Transferase</keyword>
<evidence type="ECO:0000256" key="11">
    <source>
        <dbReference type="ARBA" id="ARBA00022989"/>
    </source>
</evidence>
<evidence type="ECO:0000313" key="16">
    <source>
        <dbReference type="EMBL" id="MFK9095038.1"/>
    </source>
</evidence>
<comment type="subcellular location">
    <subcellularLocation>
        <location evidence="2">Cell membrane</location>
        <topology evidence="2">Multi-pass membrane protein</topology>
    </subcellularLocation>
</comment>
<dbReference type="SUPFAM" id="SSF55890">
    <property type="entry name" value="Sporulation response regulatory protein Spo0B"/>
    <property type="match status" value="1"/>
</dbReference>
<dbReference type="PROSITE" id="PS50109">
    <property type="entry name" value="HIS_KIN"/>
    <property type="match status" value="1"/>
</dbReference>
<keyword evidence="8" id="KW-0547">Nucleotide-binding</keyword>
<protein>
    <recommendedName>
        <fullName evidence="3">histidine kinase</fullName>
        <ecNumber evidence="3">2.7.13.3</ecNumber>
    </recommendedName>
</protein>
<keyword evidence="10 16" id="KW-0067">ATP-binding</keyword>
<organism evidence="16 17">
    <name type="scientific">Bacillus salipaludis</name>
    <dbReference type="NCBI Taxonomy" id="2547811"/>
    <lineage>
        <taxon>Bacteria</taxon>
        <taxon>Bacillati</taxon>
        <taxon>Bacillota</taxon>
        <taxon>Bacilli</taxon>
        <taxon>Bacillales</taxon>
        <taxon>Bacillaceae</taxon>
        <taxon>Bacillus</taxon>
    </lineage>
</organism>
<dbReference type="PRINTS" id="PR00344">
    <property type="entry name" value="BCTRLSENSOR"/>
</dbReference>
<keyword evidence="11 14" id="KW-1133">Transmembrane helix</keyword>
<keyword evidence="17" id="KW-1185">Reference proteome</keyword>
<dbReference type="PANTHER" id="PTHR44936">
    <property type="entry name" value="SENSOR PROTEIN CREC"/>
    <property type="match status" value="1"/>
</dbReference>
<evidence type="ECO:0000256" key="12">
    <source>
        <dbReference type="ARBA" id="ARBA00023012"/>
    </source>
</evidence>
<dbReference type="Gene3D" id="1.10.287.130">
    <property type="match status" value="1"/>
</dbReference>
<sequence>MRRRIKKPTLLTQMIGFISIVVFITVLAESVIFSTIIDNITKKSLGNQAMTVAKMAAQKDKIIQAFDDADPSLTIQPIAEDIRKSTGAGYVVIGNTQNIRYSHHEIENIGKPMGTSNRKVFENSASIIYEGTGISGRAIKAKTPIYNKDGVIIGVSSVGFLTDEAEKRETEYRLKLIQFSLFIVLIGITGAIIIAKRVKKLIFNLEPEEISFLFKEKEATIESIRDATVAVNKNFKITSINKRARELLKDEKVVKGGKVVNCRLIKMIESVIQSKTSLINQKFLFGHQLYLIDAAPIMQKQQTSGAVLTIRPTSEIEQITNEVSQIKSISDNIRAQNHEYLNKLNTIYGLITLEQYDEARELISDEVKERQDIVVFLTSSVKDPFIAACLLGKINRSKEIKVYLEIDEESNLAQIPLSVNTKLFVTVLGNIIDNAMEAASKAQGDLAHVKVSFTDFGSDIIFDIEDNGNGVPAQLQEKIFLEGFTTKDGENHGLGLAIVKNTIDLLKGEIYLSTSDFGGARFTIIIPKDLV</sequence>
<feature type="transmembrane region" description="Helical" evidence="14">
    <location>
        <begin position="176"/>
        <end position="195"/>
    </location>
</feature>
<dbReference type="InterPro" id="IPR039506">
    <property type="entry name" value="SPOB_a"/>
</dbReference>
<dbReference type="InterPro" id="IPR036890">
    <property type="entry name" value="HATPase_C_sf"/>
</dbReference>
<dbReference type="InterPro" id="IPR050980">
    <property type="entry name" value="2C_sensor_his_kinase"/>
</dbReference>
<proteinExistence type="predicted"/>
<feature type="domain" description="Histidine kinase" evidence="15">
    <location>
        <begin position="335"/>
        <end position="530"/>
    </location>
</feature>
<evidence type="ECO:0000259" key="15">
    <source>
        <dbReference type="PROSITE" id="PS50109"/>
    </source>
</evidence>
<dbReference type="InterPro" id="IPR033463">
    <property type="entry name" value="sCache_3"/>
</dbReference>
<dbReference type="InterPro" id="IPR029151">
    <property type="entry name" value="Sensor-like_sf"/>
</dbReference>
<evidence type="ECO:0000256" key="13">
    <source>
        <dbReference type="ARBA" id="ARBA00023136"/>
    </source>
</evidence>
<dbReference type="SUPFAM" id="SSF103190">
    <property type="entry name" value="Sensory domain-like"/>
    <property type="match status" value="1"/>
</dbReference>
<comment type="catalytic activity">
    <reaction evidence="1">
        <text>ATP + protein L-histidine = ADP + protein N-phospho-L-histidine.</text>
        <dbReference type="EC" id="2.7.13.3"/>
    </reaction>
</comment>
<dbReference type="Proteomes" id="UP001623041">
    <property type="component" value="Unassembled WGS sequence"/>
</dbReference>
<evidence type="ECO:0000256" key="10">
    <source>
        <dbReference type="ARBA" id="ARBA00022840"/>
    </source>
</evidence>
<evidence type="ECO:0000256" key="1">
    <source>
        <dbReference type="ARBA" id="ARBA00000085"/>
    </source>
</evidence>
<dbReference type="PANTHER" id="PTHR44936:SF9">
    <property type="entry name" value="SENSOR PROTEIN CREC"/>
    <property type="match status" value="1"/>
</dbReference>
<keyword evidence="12" id="KW-0902">Two-component regulatory system</keyword>
<dbReference type="SMART" id="SM00387">
    <property type="entry name" value="HATPase_c"/>
    <property type="match status" value="1"/>
</dbReference>
<keyword evidence="9" id="KW-0418">Kinase</keyword>
<keyword evidence="4" id="KW-1003">Cell membrane</keyword>
<evidence type="ECO:0000256" key="4">
    <source>
        <dbReference type="ARBA" id="ARBA00022475"/>
    </source>
</evidence>
<dbReference type="EMBL" id="JBJHQH010000032">
    <property type="protein sequence ID" value="MFK9095038.1"/>
    <property type="molecule type" value="Genomic_DNA"/>
</dbReference>
<gene>
    <name evidence="16" type="ORF">ACJEBI_26665</name>
</gene>
<dbReference type="RefSeq" id="WP_406583448.1">
    <property type="nucleotide sequence ID" value="NZ_JBJHQH010000032.1"/>
</dbReference>
<evidence type="ECO:0000256" key="3">
    <source>
        <dbReference type="ARBA" id="ARBA00012438"/>
    </source>
</evidence>
<name>A0ABW8RNF0_9BACI</name>
<dbReference type="InterPro" id="IPR016120">
    <property type="entry name" value="Sig_transdc_His_kin_SpoOB"/>
</dbReference>
<dbReference type="Pfam" id="PF17203">
    <property type="entry name" value="sCache_3_2"/>
    <property type="match status" value="1"/>
</dbReference>
<evidence type="ECO:0000256" key="14">
    <source>
        <dbReference type="SAM" id="Phobius"/>
    </source>
</evidence>
<keyword evidence="7 14" id="KW-0812">Transmembrane</keyword>
<evidence type="ECO:0000256" key="7">
    <source>
        <dbReference type="ARBA" id="ARBA00022692"/>
    </source>
</evidence>
<accession>A0ABW8RNF0</accession>
<evidence type="ECO:0000256" key="5">
    <source>
        <dbReference type="ARBA" id="ARBA00022553"/>
    </source>
</evidence>
<evidence type="ECO:0000313" key="17">
    <source>
        <dbReference type="Proteomes" id="UP001623041"/>
    </source>
</evidence>
<dbReference type="Pfam" id="PF02518">
    <property type="entry name" value="HATPase_c"/>
    <property type="match status" value="1"/>
</dbReference>
<reference evidence="16 17" key="1">
    <citation type="submission" date="2024-11" db="EMBL/GenBank/DDBJ databases">
        <authorList>
            <person name="Lucas J.A."/>
        </authorList>
    </citation>
    <scope>NUCLEOTIDE SEQUENCE [LARGE SCALE GENOMIC DNA]</scope>
    <source>
        <strain evidence="16 17">Z 5.4</strain>
    </source>
</reference>
<feature type="transmembrane region" description="Helical" evidence="14">
    <location>
        <begin position="12"/>
        <end position="37"/>
    </location>
</feature>
<dbReference type="EC" id="2.7.13.3" evidence="3"/>
<dbReference type="InterPro" id="IPR005467">
    <property type="entry name" value="His_kinase_dom"/>
</dbReference>
<evidence type="ECO:0000256" key="2">
    <source>
        <dbReference type="ARBA" id="ARBA00004651"/>
    </source>
</evidence>
<keyword evidence="5" id="KW-0597">Phosphoprotein</keyword>
<evidence type="ECO:0000256" key="6">
    <source>
        <dbReference type="ARBA" id="ARBA00022679"/>
    </source>
</evidence>
<dbReference type="InterPro" id="IPR003594">
    <property type="entry name" value="HATPase_dom"/>
</dbReference>
<dbReference type="GO" id="GO:0005524">
    <property type="term" value="F:ATP binding"/>
    <property type="evidence" value="ECO:0007669"/>
    <property type="project" value="UniProtKB-KW"/>
</dbReference>
<dbReference type="SUPFAM" id="SSF55874">
    <property type="entry name" value="ATPase domain of HSP90 chaperone/DNA topoisomerase II/histidine kinase"/>
    <property type="match status" value="1"/>
</dbReference>